<dbReference type="NCBIfam" id="TIGR01494">
    <property type="entry name" value="ATPase_P-type"/>
    <property type="match status" value="1"/>
</dbReference>
<dbReference type="OMA" id="QMYGNDK"/>
<evidence type="ECO:0000256" key="8">
    <source>
        <dbReference type="SAM" id="Phobius"/>
    </source>
</evidence>
<sequence>MRTIQPLDEVTASLYRNNLVINSRYTLQNFIFKNLYEQFSRPLNFYFLLVATLQFISVIAPVNPLSTLLPLLFAFTLTAVKEGYDDVKRHRQDFAYNTKLRTVLDAKQNAWVQRCNADICVGDVLLLVEEEEIPCDVVAIGSTSTLYIRTDNLDGEINLKQKEKVQWLKLAADERTREVHTLCSVPSVTEPPSPSSVAAAVAQLSLECPPPSAMIESFDGRADILQRNSDSTLASPAQQLIHVPLTHRHLLPQSGILKNVAQAVCVAVYTGDDTKCGMNKRDAPVKWAQIDRDVSRYSVYIFFCQIFNALLFGFIGYQTNRTVHETTWYLPLPVNEAGGSALIYPLRFFLLTTVMIPVSFKFVVDVCKYYMATIVEWDVVMQHTEASDTSSHAHTNSCQSARGRIPSSVSCNVKNSSILEDLGQIDYVLSDKTGTLTQNLMVVDSVTICPGYHVSLAKLADTCVAVPKEVVAEDASASSTIRFFAQMVALCNTVEVEHNCRTPKDDSRFDSSAPDIVYHAVSPDEIALCNGMRKLGVSLVFRNERRATLRLHQGDTLASLRRSNAVSLFCDETWLIHHTFHFSSEKRSMGVLVEELETARIWFVVKGADDRVLSMAGSTSHASRTMPSPARAAHAAETPVPPLNAECAAKLALYAHRGLRTLLVGLKEVSRAELAHFLQDIEEANSLTEGRQVRIDALRGQMETGIEILGITAIEDTLQEHVQETISDMLIAGIKVWMLTGDKMETAQQIGLSCGLYHVGDRVICIGEGSGGGHDSSATQDCLRALLEFPLEQLPAVMEVKGRRRRDPRRLSSLSKAAVLACGKQLVDRVLHFDSGNAAHVSNAALLEMVRNEDSVDCSSTTVTGDVNAGGEYGADLGASHRRGNHCTTTHICSAGEAIRPAVLIVQGGVVLETILQDPVAREHFALLASRCRSVICARTTPSQKAAITHFVRHRSFMTLAVGDGGNDVAMLQEAHVGVGIAGKEGQQAARAADFSIRQFSDLRALLFIHGQQAYARTAYVIKYSFYKSMLISFIQLAYNVIGTHASGGTFWNSFSLTMWNGFYTLPQTIFYCFDRFAPRVVLERSPYLYKLTRFAVDIDPVEFFVSFVLRGVLQSVALLWLCTHIYGAGFAYADHGGTASNDVTFSVAYTALMLSQIFTMWWESHSITPLNLLMLLGMPAFYVCSTLIYSDQPTLQYYGVFRRSLDNVGILAAIGIAAALVVPSLIYFTVMTVLHPNPRDTLRQAEVKRQRYLLGGKDCWAAQSLWVRWFHAVQEASSIMCRDAAATFSREGDISNDIV</sequence>
<evidence type="ECO:0000256" key="5">
    <source>
        <dbReference type="ARBA" id="ARBA00022989"/>
    </source>
</evidence>
<evidence type="ECO:0000256" key="3">
    <source>
        <dbReference type="ARBA" id="ARBA00022723"/>
    </source>
</evidence>
<dbReference type="Pfam" id="PF13246">
    <property type="entry name" value="Cation_ATPase"/>
    <property type="match status" value="1"/>
</dbReference>
<dbReference type="PROSITE" id="PS00154">
    <property type="entry name" value="ATPASE_E1_E2"/>
    <property type="match status" value="1"/>
</dbReference>
<dbReference type="InterPro" id="IPR001757">
    <property type="entry name" value="P_typ_ATPase"/>
</dbReference>
<dbReference type="InterPro" id="IPR032630">
    <property type="entry name" value="P_typ_ATPase_c"/>
</dbReference>
<dbReference type="Pfam" id="PF16209">
    <property type="entry name" value="PhoLip_ATPase_N"/>
    <property type="match status" value="1"/>
</dbReference>
<dbReference type="Gene3D" id="3.40.50.1000">
    <property type="entry name" value="HAD superfamily/HAD-like"/>
    <property type="match status" value="2"/>
</dbReference>
<dbReference type="GO" id="GO:0045332">
    <property type="term" value="P:phospholipid translocation"/>
    <property type="evidence" value="ECO:0007669"/>
    <property type="project" value="TreeGrafter"/>
</dbReference>
<dbReference type="Gene3D" id="2.70.150.10">
    <property type="entry name" value="Calcium-transporting ATPase, cytoplasmic transduction domain A"/>
    <property type="match status" value="1"/>
</dbReference>
<dbReference type="GO" id="GO:0046872">
    <property type="term" value="F:metal ion binding"/>
    <property type="evidence" value="ECO:0007669"/>
    <property type="project" value="UniProtKB-KW"/>
</dbReference>
<dbReference type="InterPro" id="IPR018303">
    <property type="entry name" value="ATPase_P-typ_P_site"/>
</dbReference>
<dbReference type="InterPro" id="IPR036412">
    <property type="entry name" value="HAD-like_sf"/>
</dbReference>
<dbReference type="VEuPathDB" id="TriTrypDB:Lsey_0009_0400"/>
<evidence type="ECO:0000256" key="7">
    <source>
        <dbReference type="SAM" id="MobiDB-lite"/>
    </source>
</evidence>
<organism evidence="11 12">
    <name type="scientific">Leptomonas seymouri</name>
    <dbReference type="NCBI Taxonomy" id="5684"/>
    <lineage>
        <taxon>Eukaryota</taxon>
        <taxon>Discoba</taxon>
        <taxon>Euglenozoa</taxon>
        <taxon>Kinetoplastea</taxon>
        <taxon>Metakinetoplastina</taxon>
        <taxon>Trypanosomatida</taxon>
        <taxon>Trypanosomatidae</taxon>
        <taxon>Leishmaniinae</taxon>
        <taxon>Leptomonas</taxon>
    </lineage>
</organism>
<dbReference type="SUPFAM" id="SSF81660">
    <property type="entry name" value="Metal cation-transporting ATPase, ATP-binding domain N"/>
    <property type="match status" value="1"/>
</dbReference>
<dbReference type="EMBL" id="LJSK01000009">
    <property type="protein sequence ID" value="KPI90191.1"/>
    <property type="molecule type" value="Genomic_DNA"/>
</dbReference>
<dbReference type="OrthoDB" id="377733at2759"/>
<keyword evidence="2 8" id="KW-0812">Transmembrane</keyword>
<feature type="region of interest" description="Disordered" evidence="7">
    <location>
        <begin position="616"/>
        <end position="637"/>
    </location>
</feature>
<keyword evidence="5 8" id="KW-1133">Transmembrane helix</keyword>
<keyword evidence="4" id="KW-0460">Magnesium</keyword>
<dbReference type="InterPro" id="IPR023298">
    <property type="entry name" value="ATPase_P-typ_TM_dom_sf"/>
</dbReference>
<dbReference type="Gene3D" id="1.20.1110.10">
    <property type="entry name" value="Calcium-transporting ATPase, transmembrane domain"/>
    <property type="match status" value="1"/>
</dbReference>
<proteinExistence type="predicted"/>
<feature type="transmembrane region" description="Helical" evidence="8">
    <location>
        <begin position="1113"/>
        <end position="1134"/>
    </location>
</feature>
<dbReference type="SUPFAM" id="SSF56784">
    <property type="entry name" value="HAD-like"/>
    <property type="match status" value="1"/>
</dbReference>
<evidence type="ECO:0000259" key="10">
    <source>
        <dbReference type="Pfam" id="PF16212"/>
    </source>
</evidence>
<evidence type="ECO:0000256" key="1">
    <source>
        <dbReference type="ARBA" id="ARBA00004141"/>
    </source>
</evidence>
<dbReference type="PRINTS" id="PR00119">
    <property type="entry name" value="CATATPASE"/>
</dbReference>
<feature type="transmembrane region" description="Helical" evidence="8">
    <location>
        <begin position="1146"/>
        <end position="1164"/>
    </location>
</feature>
<feature type="transmembrane region" description="Helical" evidence="8">
    <location>
        <begin position="1171"/>
        <end position="1191"/>
    </location>
</feature>
<dbReference type="GO" id="GO:0140326">
    <property type="term" value="F:ATPase-coupled intramembrane lipid transporter activity"/>
    <property type="evidence" value="ECO:0007669"/>
    <property type="project" value="TreeGrafter"/>
</dbReference>
<comment type="caution">
    <text evidence="11">The sequence shown here is derived from an EMBL/GenBank/DDBJ whole genome shotgun (WGS) entry which is preliminary data.</text>
</comment>
<feature type="domain" description="P-type ATPase N-terminal" evidence="9">
    <location>
        <begin position="13"/>
        <end position="67"/>
    </location>
</feature>
<evidence type="ECO:0000256" key="4">
    <source>
        <dbReference type="ARBA" id="ARBA00022842"/>
    </source>
</evidence>
<dbReference type="Proteomes" id="UP000038009">
    <property type="component" value="Unassembled WGS sequence"/>
</dbReference>
<dbReference type="GO" id="GO:0005524">
    <property type="term" value="F:ATP binding"/>
    <property type="evidence" value="ECO:0007669"/>
    <property type="project" value="InterPro"/>
</dbReference>
<keyword evidence="6 8" id="KW-0472">Membrane</keyword>
<feature type="transmembrane region" description="Helical" evidence="8">
    <location>
        <begin position="1211"/>
        <end position="1235"/>
    </location>
</feature>
<dbReference type="InterPro" id="IPR008250">
    <property type="entry name" value="ATPase_P-typ_transduc_dom_A_sf"/>
</dbReference>
<evidence type="ECO:0000256" key="2">
    <source>
        <dbReference type="ARBA" id="ARBA00022692"/>
    </source>
</evidence>
<keyword evidence="12" id="KW-1185">Reference proteome</keyword>
<dbReference type="Pfam" id="PF16212">
    <property type="entry name" value="PhoLip_ATPase_C"/>
    <property type="match status" value="1"/>
</dbReference>
<dbReference type="GO" id="GO:0005886">
    <property type="term" value="C:plasma membrane"/>
    <property type="evidence" value="ECO:0007669"/>
    <property type="project" value="TreeGrafter"/>
</dbReference>
<keyword evidence="3" id="KW-0479">Metal-binding</keyword>
<accession>A0A0N1PF54</accession>
<dbReference type="PANTHER" id="PTHR24092">
    <property type="entry name" value="PROBABLE PHOSPHOLIPID-TRANSPORTING ATPASE"/>
    <property type="match status" value="1"/>
</dbReference>
<name>A0A0N1PF54_LEPSE</name>
<gene>
    <name evidence="11" type="ORF">ABL78_0709</name>
</gene>
<evidence type="ECO:0000256" key="6">
    <source>
        <dbReference type="ARBA" id="ARBA00023136"/>
    </source>
</evidence>
<dbReference type="InterPro" id="IPR023214">
    <property type="entry name" value="HAD_sf"/>
</dbReference>
<feature type="transmembrane region" description="Helical" evidence="8">
    <location>
        <begin position="43"/>
        <end position="62"/>
    </location>
</feature>
<evidence type="ECO:0000313" key="12">
    <source>
        <dbReference type="Proteomes" id="UP000038009"/>
    </source>
</evidence>
<dbReference type="Gene3D" id="3.40.1110.10">
    <property type="entry name" value="Calcium-transporting ATPase, cytoplasmic domain N"/>
    <property type="match status" value="2"/>
</dbReference>
<dbReference type="SUPFAM" id="SSF81665">
    <property type="entry name" value="Calcium ATPase, transmembrane domain M"/>
    <property type="match status" value="1"/>
</dbReference>
<feature type="domain" description="P-type ATPase C-terminal" evidence="10">
    <location>
        <begin position="990"/>
        <end position="1238"/>
    </location>
</feature>
<dbReference type="InterPro" id="IPR023299">
    <property type="entry name" value="ATPase_P-typ_cyto_dom_N"/>
</dbReference>
<protein>
    <submittedName>
        <fullName evidence="11">Putative phospholipid-translocating P-type ATPase (Flippase)</fullName>
    </submittedName>
</protein>
<dbReference type="PANTHER" id="PTHR24092:SF19">
    <property type="entry name" value="PHOSPHOLIPID-TRANSPORTING ATPASE"/>
    <property type="match status" value="1"/>
</dbReference>
<feature type="compositionally biased region" description="Polar residues" evidence="7">
    <location>
        <begin position="616"/>
        <end position="626"/>
    </location>
</feature>
<comment type="subcellular location">
    <subcellularLocation>
        <location evidence="1">Membrane</location>
        <topology evidence="1">Multi-pass membrane protein</topology>
    </subcellularLocation>
</comment>
<dbReference type="InterPro" id="IPR032631">
    <property type="entry name" value="P-type_ATPase_N"/>
</dbReference>
<evidence type="ECO:0000259" key="9">
    <source>
        <dbReference type="Pfam" id="PF16209"/>
    </source>
</evidence>
<evidence type="ECO:0000313" key="11">
    <source>
        <dbReference type="EMBL" id="KPI90191.1"/>
    </source>
</evidence>
<reference evidence="11 12" key="1">
    <citation type="journal article" date="2015" name="PLoS Pathog.">
        <title>Leptomonas seymouri: Adaptations to the Dixenous Life Cycle Analyzed by Genome Sequencing, Transcriptome Profiling and Co-infection with Leishmania donovani.</title>
        <authorList>
            <person name="Kraeva N."/>
            <person name="Butenko A."/>
            <person name="Hlavacova J."/>
            <person name="Kostygov A."/>
            <person name="Myskova J."/>
            <person name="Grybchuk D."/>
            <person name="Lestinova T."/>
            <person name="Votypka J."/>
            <person name="Volf P."/>
            <person name="Opperdoes F."/>
            <person name="Flegontov P."/>
            <person name="Lukes J."/>
            <person name="Yurchenko V."/>
        </authorList>
    </citation>
    <scope>NUCLEOTIDE SEQUENCE [LARGE SCALE GENOMIC DNA]</scope>
    <source>
        <strain evidence="11 12">ATCC 30220</strain>
    </source>
</reference>
<dbReference type="GO" id="GO:0016887">
    <property type="term" value="F:ATP hydrolysis activity"/>
    <property type="evidence" value="ECO:0007669"/>
    <property type="project" value="InterPro"/>
</dbReference>
<dbReference type="SUPFAM" id="SSF81653">
    <property type="entry name" value="Calcium ATPase, transduction domain A"/>
    <property type="match status" value="1"/>
</dbReference>